<dbReference type="PANTHER" id="PTHR33154:SF33">
    <property type="entry name" value="TRANSCRIPTIONAL REPRESSOR SDPR"/>
    <property type="match status" value="1"/>
</dbReference>
<dbReference type="InterPro" id="IPR011991">
    <property type="entry name" value="ArsR-like_HTH"/>
</dbReference>
<dbReference type="PRINTS" id="PR00778">
    <property type="entry name" value="HTHARSR"/>
</dbReference>
<evidence type="ECO:0000256" key="2">
    <source>
        <dbReference type="ARBA" id="ARBA00023125"/>
    </source>
</evidence>
<dbReference type="SMART" id="SM00419">
    <property type="entry name" value="HTH_CRP"/>
    <property type="match status" value="1"/>
</dbReference>
<keyword evidence="7" id="KW-1185">Reference proteome</keyword>
<comment type="caution">
    <text evidence="6">The sequence shown here is derived from an EMBL/GenBank/DDBJ whole genome shotgun (WGS) entry which is preliminary data.</text>
</comment>
<keyword evidence="2" id="KW-0238">DNA-binding</keyword>
<organism evidence="6 7">
    <name type="scientific">Sphingomonas parva</name>
    <dbReference type="NCBI Taxonomy" id="2555898"/>
    <lineage>
        <taxon>Bacteria</taxon>
        <taxon>Pseudomonadati</taxon>
        <taxon>Pseudomonadota</taxon>
        <taxon>Alphaproteobacteria</taxon>
        <taxon>Sphingomonadales</taxon>
        <taxon>Sphingomonadaceae</taxon>
        <taxon>Sphingomonas</taxon>
    </lineage>
</organism>
<dbReference type="InterPro" id="IPR036388">
    <property type="entry name" value="WH-like_DNA-bd_sf"/>
</dbReference>
<dbReference type="InterPro" id="IPR001845">
    <property type="entry name" value="HTH_ArsR_DNA-bd_dom"/>
</dbReference>
<protein>
    <submittedName>
        <fullName evidence="6">ArsR family transcriptional regulator</fullName>
    </submittedName>
</protein>
<feature type="domain" description="HTH crp-type" evidence="5">
    <location>
        <begin position="1"/>
        <end position="75"/>
    </location>
</feature>
<name>A0A4Y8ZSE3_9SPHN</name>
<gene>
    <name evidence="6" type="ORF">E2493_11245</name>
</gene>
<reference evidence="6 7" key="1">
    <citation type="submission" date="2019-03" db="EMBL/GenBank/DDBJ databases">
        <title>Genome sequence of Sphingomonas sp. 17J27-24.</title>
        <authorList>
            <person name="Kim M."/>
            <person name="Maeng S."/>
            <person name="Sathiyaraj S."/>
        </authorList>
    </citation>
    <scope>NUCLEOTIDE SEQUENCE [LARGE SCALE GENOMIC DNA]</scope>
    <source>
        <strain evidence="6 7">17J27-24</strain>
    </source>
</reference>
<proteinExistence type="predicted"/>
<dbReference type="SMART" id="SM00418">
    <property type="entry name" value="HTH_ARSR"/>
    <property type="match status" value="1"/>
</dbReference>
<sequence>MDAEDRIFAALAHPSRRQILLTLRFRGGRMTAGEIADRFGCTWPTTSRHLGLLRQAGLVSVERRGRERAYVLERARLDACVGRWLAWFADEGEEE</sequence>
<evidence type="ECO:0000259" key="5">
    <source>
        <dbReference type="PROSITE" id="PS51063"/>
    </source>
</evidence>
<evidence type="ECO:0000256" key="1">
    <source>
        <dbReference type="ARBA" id="ARBA00023015"/>
    </source>
</evidence>
<dbReference type="GO" id="GO:0003677">
    <property type="term" value="F:DNA binding"/>
    <property type="evidence" value="ECO:0007669"/>
    <property type="project" value="UniProtKB-KW"/>
</dbReference>
<dbReference type="InterPro" id="IPR012318">
    <property type="entry name" value="HTH_CRP"/>
</dbReference>
<keyword evidence="1" id="KW-0805">Transcription regulation</keyword>
<evidence type="ECO:0000256" key="3">
    <source>
        <dbReference type="ARBA" id="ARBA00023163"/>
    </source>
</evidence>
<dbReference type="CDD" id="cd00090">
    <property type="entry name" value="HTH_ARSR"/>
    <property type="match status" value="1"/>
</dbReference>
<dbReference type="Pfam" id="PF12840">
    <property type="entry name" value="HTH_20"/>
    <property type="match status" value="1"/>
</dbReference>
<dbReference type="InterPro" id="IPR036390">
    <property type="entry name" value="WH_DNA-bd_sf"/>
</dbReference>
<dbReference type="PROSITE" id="PS51063">
    <property type="entry name" value="HTH_CRP_2"/>
    <property type="match status" value="1"/>
</dbReference>
<dbReference type="InterPro" id="IPR051081">
    <property type="entry name" value="HTH_MetalResp_TranReg"/>
</dbReference>
<dbReference type="OrthoDB" id="7391478at2"/>
<evidence type="ECO:0000313" key="6">
    <source>
        <dbReference type="EMBL" id="TFI58212.1"/>
    </source>
</evidence>
<feature type="domain" description="HTH arsR-type" evidence="4">
    <location>
        <begin position="1"/>
        <end position="92"/>
    </location>
</feature>
<keyword evidence="3" id="KW-0804">Transcription</keyword>
<accession>A0A4Y8ZSE3</accession>
<dbReference type="AlphaFoldDB" id="A0A4Y8ZSE3"/>
<dbReference type="GO" id="GO:0003700">
    <property type="term" value="F:DNA-binding transcription factor activity"/>
    <property type="evidence" value="ECO:0007669"/>
    <property type="project" value="InterPro"/>
</dbReference>
<dbReference type="SUPFAM" id="SSF46785">
    <property type="entry name" value="Winged helix' DNA-binding domain"/>
    <property type="match status" value="1"/>
</dbReference>
<dbReference type="Proteomes" id="UP000298213">
    <property type="component" value="Unassembled WGS sequence"/>
</dbReference>
<dbReference type="NCBIfam" id="NF033788">
    <property type="entry name" value="HTH_metalloreg"/>
    <property type="match status" value="1"/>
</dbReference>
<evidence type="ECO:0000313" key="7">
    <source>
        <dbReference type="Proteomes" id="UP000298213"/>
    </source>
</evidence>
<dbReference type="EMBL" id="SPDV01000019">
    <property type="protein sequence ID" value="TFI58212.1"/>
    <property type="molecule type" value="Genomic_DNA"/>
</dbReference>
<dbReference type="Gene3D" id="1.10.10.10">
    <property type="entry name" value="Winged helix-like DNA-binding domain superfamily/Winged helix DNA-binding domain"/>
    <property type="match status" value="1"/>
</dbReference>
<dbReference type="PANTHER" id="PTHR33154">
    <property type="entry name" value="TRANSCRIPTIONAL REGULATOR, ARSR FAMILY"/>
    <property type="match status" value="1"/>
</dbReference>
<evidence type="ECO:0000259" key="4">
    <source>
        <dbReference type="PROSITE" id="PS50987"/>
    </source>
</evidence>
<dbReference type="PROSITE" id="PS50987">
    <property type="entry name" value="HTH_ARSR_2"/>
    <property type="match status" value="1"/>
</dbReference>